<organism evidence="1">
    <name type="scientific">Arundo donax</name>
    <name type="common">Giant reed</name>
    <name type="synonym">Donax arundinaceus</name>
    <dbReference type="NCBI Taxonomy" id="35708"/>
    <lineage>
        <taxon>Eukaryota</taxon>
        <taxon>Viridiplantae</taxon>
        <taxon>Streptophyta</taxon>
        <taxon>Embryophyta</taxon>
        <taxon>Tracheophyta</taxon>
        <taxon>Spermatophyta</taxon>
        <taxon>Magnoliopsida</taxon>
        <taxon>Liliopsida</taxon>
        <taxon>Poales</taxon>
        <taxon>Poaceae</taxon>
        <taxon>PACMAD clade</taxon>
        <taxon>Arundinoideae</taxon>
        <taxon>Arundineae</taxon>
        <taxon>Arundo</taxon>
    </lineage>
</organism>
<dbReference type="EMBL" id="GBRH01256803">
    <property type="protein sequence ID" value="JAD41092.1"/>
    <property type="molecule type" value="Transcribed_RNA"/>
</dbReference>
<sequence>MLSLYLIPAQKLQFCSSV</sequence>
<reference evidence="1" key="2">
    <citation type="journal article" date="2015" name="Data Brief">
        <title>Shoot transcriptome of the giant reed, Arundo donax.</title>
        <authorList>
            <person name="Barrero R.A."/>
            <person name="Guerrero F.D."/>
            <person name="Moolhuijzen P."/>
            <person name="Goolsby J.A."/>
            <person name="Tidwell J."/>
            <person name="Bellgard S.E."/>
            <person name="Bellgard M.I."/>
        </authorList>
    </citation>
    <scope>NUCLEOTIDE SEQUENCE</scope>
    <source>
        <tissue evidence="1">Shoot tissue taken approximately 20 cm above the soil surface</tissue>
    </source>
</reference>
<reference evidence="1" key="1">
    <citation type="submission" date="2014-09" db="EMBL/GenBank/DDBJ databases">
        <authorList>
            <person name="Magalhaes I.L.F."/>
            <person name="Oliveira U."/>
            <person name="Santos F.R."/>
            <person name="Vidigal T.H.D.A."/>
            <person name="Brescovit A.D."/>
            <person name="Santos A.J."/>
        </authorList>
    </citation>
    <scope>NUCLEOTIDE SEQUENCE</scope>
    <source>
        <tissue evidence="1">Shoot tissue taken approximately 20 cm above the soil surface</tissue>
    </source>
</reference>
<dbReference type="AlphaFoldDB" id="A0A0A9A251"/>
<proteinExistence type="predicted"/>
<name>A0A0A9A251_ARUDO</name>
<accession>A0A0A9A251</accession>
<evidence type="ECO:0000313" key="1">
    <source>
        <dbReference type="EMBL" id="JAD41092.1"/>
    </source>
</evidence>
<protein>
    <submittedName>
        <fullName evidence="1">Uncharacterized protein</fullName>
    </submittedName>
</protein>